<dbReference type="RefSeq" id="WP_133303692.1">
    <property type="nucleotide sequence ID" value="NZ_CAUBPW010000008.1"/>
</dbReference>
<sequence length="90" mass="10421">MRDEKPQEMRQPNVFSKVSSQEDMRLARIKSTASGFAQSGFVKKELYAGFEIPAKETAMILRKAPFKKTAFRKQSEFFPRNTVSTKQTIW</sequence>
<organism evidence="2 3">
    <name type="scientific">Ruthenibacterium lactatiformans</name>
    <dbReference type="NCBI Taxonomy" id="1550024"/>
    <lineage>
        <taxon>Bacteria</taxon>
        <taxon>Bacillati</taxon>
        <taxon>Bacillota</taxon>
        <taxon>Clostridia</taxon>
        <taxon>Eubacteriales</taxon>
        <taxon>Oscillospiraceae</taxon>
        <taxon>Ruthenibacterium</taxon>
    </lineage>
</organism>
<proteinExistence type="predicted"/>
<dbReference type="Proteomes" id="UP000431913">
    <property type="component" value="Unassembled WGS sequence"/>
</dbReference>
<reference evidence="2 3" key="1">
    <citation type="submission" date="2019-08" db="EMBL/GenBank/DDBJ databases">
        <title>In-depth cultivation of the pig gut microbiome towards novel bacterial diversity and tailored functional studies.</title>
        <authorList>
            <person name="Wylensek D."/>
            <person name="Hitch T.C.A."/>
            <person name="Clavel T."/>
        </authorList>
    </citation>
    <scope>NUCLEOTIDE SEQUENCE [LARGE SCALE GENOMIC DNA]</scope>
    <source>
        <strain evidence="2 3">WCA3-601-WT-6J</strain>
    </source>
</reference>
<evidence type="ECO:0000313" key="3">
    <source>
        <dbReference type="Proteomes" id="UP000431913"/>
    </source>
</evidence>
<dbReference type="GeneID" id="42855779"/>
<feature type="region of interest" description="Disordered" evidence="1">
    <location>
        <begin position="1"/>
        <end position="20"/>
    </location>
</feature>
<evidence type="ECO:0000313" key="2">
    <source>
        <dbReference type="EMBL" id="MST92531.1"/>
    </source>
</evidence>
<evidence type="ECO:0000256" key="1">
    <source>
        <dbReference type="SAM" id="MobiDB-lite"/>
    </source>
</evidence>
<dbReference type="EMBL" id="VUNJ01000012">
    <property type="protein sequence ID" value="MST92531.1"/>
    <property type="molecule type" value="Genomic_DNA"/>
</dbReference>
<name>A0A6I2UAU6_9FIRM</name>
<protein>
    <submittedName>
        <fullName evidence="2">Uncharacterized protein</fullName>
    </submittedName>
</protein>
<gene>
    <name evidence="2" type="ORF">FYJ76_11415</name>
</gene>
<comment type="caution">
    <text evidence="2">The sequence shown here is derived from an EMBL/GenBank/DDBJ whole genome shotgun (WGS) entry which is preliminary data.</text>
</comment>
<accession>A0A6I2UAU6</accession>
<dbReference type="AlphaFoldDB" id="A0A6I2UAU6"/>